<dbReference type="EMBL" id="JAMQPM010000001">
    <property type="protein sequence ID" value="MCW7525413.1"/>
    <property type="molecule type" value="Genomic_DNA"/>
</dbReference>
<dbReference type="RefSeq" id="WP_265350734.1">
    <property type="nucleotide sequence ID" value="NZ_JAMQPL010000001.1"/>
</dbReference>
<evidence type="ECO:0000313" key="1">
    <source>
        <dbReference type="EMBL" id="MCW7525413.1"/>
    </source>
</evidence>
<evidence type="ECO:0000313" key="3">
    <source>
        <dbReference type="Proteomes" id="UP001208540"/>
    </source>
</evidence>
<dbReference type="Proteomes" id="UP001208912">
    <property type="component" value="Unassembled WGS sequence"/>
</dbReference>
<dbReference type="AlphaFoldDB" id="A0AAW5VA23"/>
<dbReference type="InterPro" id="IPR010620">
    <property type="entry name" value="SBBP_repeat"/>
</dbReference>
<dbReference type="InterPro" id="IPR052918">
    <property type="entry name" value="Motility_Chemotaxis_Reg"/>
</dbReference>
<dbReference type="EMBL" id="JAMQPL010000001">
    <property type="protein sequence ID" value="MCW7529280.1"/>
    <property type="molecule type" value="Genomic_DNA"/>
</dbReference>
<reference evidence="2 4" key="1">
    <citation type="submission" date="2022-06" db="EMBL/GenBank/DDBJ databases">
        <title>Leptospira isolates from biofilms formed at urban environments.</title>
        <authorList>
            <person name="Ribeiro P.S."/>
            <person name="Sousa T."/>
            <person name="Carvalho N."/>
            <person name="Aburjaile F."/>
            <person name="Neves F."/>
            <person name="Oliveira D."/>
            <person name="Blanco L."/>
            <person name="Lima J."/>
            <person name="Costa F."/>
            <person name="Brenig B."/>
            <person name="Soares S."/>
            <person name="Ramos R."/>
            <person name="Goes-Neto A."/>
            <person name="Matiuzzi M."/>
            <person name="Azevedo V."/>
            <person name="Ristow P."/>
        </authorList>
    </citation>
    <scope>NUCLEOTIDE SEQUENCE</scope>
    <source>
        <strain evidence="1 4">VSF19</strain>
        <strain evidence="2">VSF20</strain>
    </source>
</reference>
<name>A0AAW5VA23_9LEPT</name>
<protein>
    <submittedName>
        <fullName evidence="2">SBBP repeat-containing protein</fullName>
    </submittedName>
</protein>
<accession>A0AAW5VA23</accession>
<dbReference type="Pfam" id="PF06739">
    <property type="entry name" value="SBBP"/>
    <property type="match status" value="1"/>
</dbReference>
<proteinExistence type="predicted"/>
<dbReference type="SUPFAM" id="SSF101898">
    <property type="entry name" value="NHL repeat"/>
    <property type="match status" value="1"/>
</dbReference>
<gene>
    <name evidence="1" type="ORF">ND861_03570</name>
    <name evidence="2" type="ORF">ND862_03570</name>
</gene>
<keyword evidence="4" id="KW-1185">Reference proteome</keyword>
<dbReference type="PANTHER" id="PTHR35580:SF1">
    <property type="entry name" value="PHYTASE-LIKE DOMAIN-CONTAINING PROTEIN"/>
    <property type="match status" value="1"/>
</dbReference>
<evidence type="ECO:0000313" key="4">
    <source>
        <dbReference type="Proteomes" id="UP001208912"/>
    </source>
</evidence>
<dbReference type="PANTHER" id="PTHR35580">
    <property type="entry name" value="CELL SURFACE GLYCOPROTEIN (S-LAYER PROTEIN)-LIKE PROTEIN"/>
    <property type="match status" value="1"/>
</dbReference>
<comment type="caution">
    <text evidence="2">The sequence shown here is derived from an EMBL/GenBank/DDBJ whole genome shotgun (WGS) entry which is preliminary data.</text>
</comment>
<sequence length="473" mass="51052">MKIRILFFFFILLLSFQCKLSNLNNPSDSQSKAYLETALWNCVYRLVPCYEITQQNKGIKQWTRLLGGTSSVATNSFASATDFDGNNYIAGKVDGALPGQTKVSSGFNTDLFLAKYNSLGDLQWVRQLGSLSNYGSDLQSIHVDSFGDIIVTGLTQGSFGEYTSTEYGLVLLKYSPSGEKLWTKIFYGHSGLVTAGVGVTSDLQGNIYVTGHTELTNINGEIANGIYNLILFKYDRTGNLLWTRILAETSGSLIYGYKITYDRFSNQLFVSGHATGPGTFLGQTIGNTQGSFIAAFRDDGVNTWANIVGQAGTSVFARGIASDKRGSIYLTGELSGLPIDGQTFSGATAEILIKYKVGGVREWTKLRGAGIGTTTTSRGVYADNAGNVYTTGWTTGNLSGVSLNGAQDVYLSKYHFNGNLEWTRLSGSPSVTLDGMALSSDRYGTIFLTGGTTGNFDGQIKTGAKDAFVIQYK</sequence>
<dbReference type="Proteomes" id="UP001208540">
    <property type="component" value="Unassembled WGS sequence"/>
</dbReference>
<organism evidence="2 3">
    <name type="scientific">Leptospira soteropolitanensis</name>
    <dbReference type="NCBI Taxonomy" id="2950025"/>
    <lineage>
        <taxon>Bacteria</taxon>
        <taxon>Pseudomonadati</taxon>
        <taxon>Spirochaetota</taxon>
        <taxon>Spirochaetia</taxon>
        <taxon>Leptospirales</taxon>
        <taxon>Leptospiraceae</taxon>
        <taxon>Leptospira</taxon>
    </lineage>
</organism>
<evidence type="ECO:0000313" key="2">
    <source>
        <dbReference type="EMBL" id="MCW7529280.1"/>
    </source>
</evidence>